<proteinExistence type="predicted"/>
<dbReference type="EMBL" id="LR214970">
    <property type="protein sequence ID" value="VEU60976.1"/>
    <property type="molecule type" value="Genomic_DNA"/>
</dbReference>
<reference evidence="1 2" key="1">
    <citation type="submission" date="2019-01" db="EMBL/GenBank/DDBJ databases">
        <authorList>
            <consortium name="Pathogen Informatics"/>
        </authorList>
    </citation>
    <scope>NUCLEOTIDE SEQUENCE [LARGE SCALE GENOMIC DNA]</scope>
    <source>
        <strain evidence="1 2">NCTC10122</strain>
    </source>
</reference>
<organism evidence="1 2">
    <name type="scientific">Mycoplasmopsis bovigenitalium</name>
    <dbReference type="NCBI Taxonomy" id="2112"/>
    <lineage>
        <taxon>Bacteria</taxon>
        <taxon>Bacillati</taxon>
        <taxon>Mycoplasmatota</taxon>
        <taxon>Mycoplasmoidales</taxon>
        <taxon>Metamycoplasmataceae</taxon>
        <taxon>Mycoplasmopsis</taxon>
    </lineage>
</organism>
<sequence>MEKQQAVKIFMDILETTPGIYSIQCPYNCENSDCGDCIIVCKNESSHSWDFTASITILKNSNLKNIVNSITTIVRFALRKQKQKLGKLNILVGGLNND</sequence>
<accession>A0A449A9U6</accession>
<protein>
    <submittedName>
        <fullName evidence="1">Uncharacterized protein</fullName>
    </submittedName>
</protein>
<evidence type="ECO:0000313" key="2">
    <source>
        <dbReference type="Proteomes" id="UP000290942"/>
    </source>
</evidence>
<dbReference type="RefSeq" id="WP_129687824.1">
    <property type="nucleotide sequence ID" value="NZ_LR214970.1"/>
</dbReference>
<gene>
    <name evidence="1" type="ORF">NCTC10122_00574</name>
</gene>
<dbReference type="Proteomes" id="UP000290942">
    <property type="component" value="Chromosome"/>
</dbReference>
<evidence type="ECO:0000313" key="1">
    <source>
        <dbReference type="EMBL" id="VEU60976.1"/>
    </source>
</evidence>
<dbReference type="AlphaFoldDB" id="A0A449A9U6"/>
<name>A0A449A9U6_9BACT</name>